<feature type="region of interest" description="Disordered" evidence="1">
    <location>
        <begin position="1"/>
        <end position="20"/>
    </location>
</feature>
<name>A0AAV6KNF5_9ERIC</name>
<proteinExistence type="predicted"/>
<accession>A0AAV6KNF5</accession>
<evidence type="ECO:0000313" key="2">
    <source>
        <dbReference type="EMBL" id="KAG5554152.1"/>
    </source>
</evidence>
<evidence type="ECO:0000256" key="1">
    <source>
        <dbReference type="SAM" id="MobiDB-lite"/>
    </source>
</evidence>
<keyword evidence="3" id="KW-1185">Reference proteome</keyword>
<gene>
    <name evidence="2" type="ORF">RHGRI_011880</name>
</gene>
<reference evidence="2" key="1">
    <citation type="submission" date="2020-08" db="EMBL/GenBank/DDBJ databases">
        <title>Plant Genome Project.</title>
        <authorList>
            <person name="Zhang R.-G."/>
        </authorList>
    </citation>
    <scope>NUCLEOTIDE SEQUENCE</scope>
    <source>
        <strain evidence="2">WSP0</strain>
        <tissue evidence="2">Leaf</tissue>
    </source>
</reference>
<dbReference type="AlphaFoldDB" id="A0AAV6KNF5"/>
<dbReference type="Proteomes" id="UP000823749">
    <property type="component" value="Chromosome 4"/>
</dbReference>
<protein>
    <submittedName>
        <fullName evidence="2">Uncharacterized protein</fullName>
    </submittedName>
</protein>
<sequence length="185" mass="20504">MGRRGIQSVGHQTSTNGPGGFLVTGNPNVDAFFEQIAVLNEFDNIEEFADDKKLYIARDKGIKGGVFGHVVVYGPSIHIRSFQYLSARTYKFAEEICAGNKEWQMRQYFGRMAVPGGRKRRRWLLAPAEAFYSKGCAGGRWRRWQALPAAAAAAVAAVSDGWVMLDDRSSRARSKEAGEGRDPEN</sequence>
<comment type="caution">
    <text evidence="2">The sequence shown here is derived from an EMBL/GenBank/DDBJ whole genome shotgun (WGS) entry which is preliminary data.</text>
</comment>
<organism evidence="2 3">
    <name type="scientific">Rhododendron griersonianum</name>
    <dbReference type="NCBI Taxonomy" id="479676"/>
    <lineage>
        <taxon>Eukaryota</taxon>
        <taxon>Viridiplantae</taxon>
        <taxon>Streptophyta</taxon>
        <taxon>Embryophyta</taxon>
        <taxon>Tracheophyta</taxon>
        <taxon>Spermatophyta</taxon>
        <taxon>Magnoliopsida</taxon>
        <taxon>eudicotyledons</taxon>
        <taxon>Gunneridae</taxon>
        <taxon>Pentapetalae</taxon>
        <taxon>asterids</taxon>
        <taxon>Ericales</taxon>
        <taxon>Ericaceae</taxon>
        <taxon>Ericoideae</taxon>
        <taxon>Rhodoreae</taxon>
        <taxon>Rhododendron</taxon>
    </lineage>
</organism>
<evidence type="ECO:0000313" key="3">
    <source>
        <dbReference type="Proteomes" id="UP000823749"/>
    </source>
</evidence>
<dbReference type="EMBL" id="JACTNZ010000004">
    <property type="protein sequence ID" value="KAG5554152.1"/>
    <property type="molecule type" value="Genomic_DNA"/>
</dbReference>